<keyword evidence="2" id="KW-0677">Repeat</keyword>
<protein>
    <recommendedName>
        <fullName evidence="6">Guanine nucleotide-binding protein subunit beta-like protein</fullName>
    </recommendedName>
</protein>
<gene>
    <name evidence="4" type="ORF">CCMP2556_LOCUS44454</name>
</gene>
<dbReference type="PRINTS" id="PR00320">
    <property type="entry name" value="GPROTEINBRPT"/>
</dbReference>
<dbReference type="PANTHER" id="PTHR19848:SF8">
    <property type="entry name" value="F-BOX AND WD REPEAT DOMAIN CONTAINING 7"/>
    <property type="match status" value="1"/>
</dbReference>
<keyword evidence="1 3" id="KW-0853">WD repeat</keyword>
<dbReference type="Gene3D" id="2.130.10.10">
    <property type="entry name" value="YVTN repeat-like/Quinoprotein amine dehydrogenase"/>
    <property type="match status" value="2"/>
</dbReference>
<evidence type="ECO:0000256" key="2">
    <source>
        <dbReference type="ARBA" id="ARBA00022737"/>
    </source>
</evidence>
<reference evidence="4 5" key="1">
    <citation type="submission" date="2024-02" db="EMBL/GenBank/DDBJ databases">
        <authorList>
            <person name="Chen Y."/>
            <person name="Shah S."/>
            <person name="Dougan E. K."/>
            <person name="Thang M."/>
            <person name="Chan C."/>
        </authorList>
    </citation>
    <scope>NUCLEOTIDE SEQUENCE [LARGE SCALE GENOMIC DNA]</scope>
</reference>
<comment type="caution">
    <text evidence="4">The sequence shown here is derived from an EMBL/GenBank/DDBJ whole genome shotgun (WGS) entry which is preliminary data.</text>
</comment>
<evidence type="ECO:0000256" key="1">
    <source>
        <dbReference type="ARBA" id="ARBA00022574"/>
    </source>
</evidence>
<proteinExistence type="predicted"/>
<dbReference type="EMBL" id="CAXAMN010025139">
    <property type="protein sequence ID" value="CAK9092934.1"/>
    <property type="molecule type" value="Genomic_DNA"/>
</dbReference>
<dbReference type="PROSITE" id="PS00678">
    <property type="entry name" value="WD_REPEATS_1"/>
    <property type="match status" value="2"/>
</dbReference>
<dbReference type="PROSITE" id="PS50294">
    <property type="entry name" value="WD_REPEATS_REGION"/>
    <property type="match status" value="1"/>
</dbReference>
<dbReference type="PROSITE" id="PS50082">
    <property type="entry name" value="WD_REPEATS_2"/>
    <property type="match status" value="2"/>
</dbReference>
<dbReference type="SUPFAM" id="SSF50978">
    <property type="entry name" value="WD40 repeat-like"/>
    <property type="match status" value="1"/>
</dbReference>
<sequence>MGEPGTEGQLLFTYWINMYPMKAVCALPGQRAGVGGLDKTVRIFSLVTGCTLFRLTDHKDVGPERNYFQKEGCGAVWCMLHLRNNLMASGSDDCTVRLWDVDRGKCLSTVIGHRGYGEEIGEPGVGWKLSERFATVIKLCHLGQDGLQFASCSYDRTVVIWDASEPSDLKVLRCFKAHGNGILGLAYAGEEKIVTCSGDKSVKIWDLSADPPELKCDIATRGIASDACMVDEETVLIAGGDATIRVYNWQQDKEVKQFYAHDMTLQCCTPFFQHQNDPQNWTEKPIMYQNVTYPQNEEDSKAALEQMRRVLYNALHYSEV</sequence>
<dbReference type="SMART" id="SM00320">
    <property type="entry name" value="WD40"/>
    <property type="match status" value="5"/>
</dbReference>
<dbReference type="InterPro" id="IPR015943">
    <property type="entry name" value="WD40/YVTN_repeat-like_dom_sf"/>
</dbReference>
<dbReference type="InterPro" id="IPR001680">
    <property type="entry name" value="WD40_rpt"/>
</dbReference>
<accession>A0ABP0QY74</accession>
<name>A0ABP0QY74_9DINO</name>
<organism evidence="4 5">
    <name type="scientific">Durusdinium trenchii</name>
    <dbReference type="NCBI Taxonomy" id="1381693"/>
    <lineage>
        <taxon>Eukaryota</taxon>
        <taxon>Sar</taxon>
        <taxon>Alveolata</taxon>
        <taxon>Dinophyceae</taxon>
        <taxon>Suessiales</taxon>
        <taxon>Symbiodiniaceae</taxon>
        <taxon>Durusdinium</taxon>
    </lineage>
</organism>
<dbReference type="Pfam" id="PF00400">
    <property type="entry name" value="WD40"/>
    <property type="match status" value="3"/>
</dbReference>
<evidence type="ECO:0008006" key="6">
    <source>
        <dbReference type="Google" id="ProtNLM"/>
    </source>
</evidence>
<keyword evidence="5" id="KW-1185">Reference proteome</keyword>
<dbReference type="InterPro" id="IPR020472">
    <property type="entry name" value="WD40_PAC1"/>
</dbReference>
<evidence type="ECO:0000313" key="5">
    <source>
        <dbReference type="Proteomes" id="UP001642484"/>
    </source>
</evidence>
<dbReference type="Proteomes" id="UP001642484">
    <property type="component" value="Unassembled WGS sequence"/>
</dbReference>
<dbReference type="InterPro" id="IPR036322">
    <property type="entry name" value="WD40_repeat_dom_sf"/>
</dbReference>
<dbReference type="PANTHER" id="PTHR19848">
    <property type="entry name" value="WD40 REPEAT PROTEIN"/>
    <property type="match status" value="1"/>
</dbReference>
<feature type="repeat" description="WD" evidence="3">
    <location>
        <begin position="84"/>
        <end position="109"/>
    </location>
</feature>
<evidence type="ECO:0000256" key="3">
    <source>
        <dbReference type="PROSITE-ProRule" id="PRU00221"/>
    </source>
</evidence>
<evidence type="ECO:0000313" key="4">
    <source>
        <dbReference type="EMBL" id="CAK9092934.1"/>
    </source>
</evidence>
<dbReference type="InterPro" id="IPR019775">
    <property type="entry name" value="WD40_repeat_CS"/>
</dbReference>
<feature type="repeat" description="WD" evidence="3">
    <location>
        <begin position="175"/>
        <end position="208"/>
    </location>
</feature>